<dbReference type="CDD" id="cd00082">
    <property type="entry name" value="HisKA"/>
    <property type="match status" value="1"/>
</dbReference>
<dbReference type="GeneID" id="78512889"/>
<dbReference type="CDD" id="cd00075">
    <property type="entry name" value="HATPase"/>
    <property type="match status" value="1"/>
</dbReference>
<evidence type="ECO:0000259" key="13">
    <source>
        <dbReference type="PROSITE" id="PS50109"/>
    </source>
</evidence>
<dbReference type="HOGENOM" id="CLU_000445_89_39_11"/>
<evidence type="ECO:0000256" key="8">
    <source>
        <dbReference type="ARBA" id="ARBA00022989"/>
    </source>
</evidence>
<reference evidence="14 15" key="1">
    <citation type="journal article" date="2010" name="Stand. Genomic Sci.">
        <title>Complete genome sequence of Olsenella uli type strain (VPI D76D-27C).</title>
        <authorList>
            <person name="Goker M."/>
            <person name="Held B."/>
            <person name="Lucas S."/>
            <person name="Nolan M."/>
            <person name="Yasawong M."/>
            <person name="Glavina Del Rio T."/>
            <person name="Tice H."/>
            <person name="Cheng J.F."/>
            <person name="Bruce D."/>
            <person name="Detter J.C."/>
            <person name="Tapia R."/>
            <person name="Han C."/>
            <person name="Goodwin L."/>
            <person name="Pitluck S."/>
            <person name="Liolios K."/>
            <person name="Ivanova N."/>
            <person name="Mavromatis K."/>
            <person name="Mikhailova N."/>
            <person name="Pati A."/>
            <person name="Chen A."/>
            <person name="Palaniappan K."/>
            <person name="Land M."/>
            <person name="Hauser L."/>
            <person name="Chang Y.J."/>
            <person name="Jeffries C.D."/>
            <person name="Rohde M."/>
            <person name="Sikorski J."/>
            <person name="Pukall R."/>
            <person name="Woyke T."/>
            <person name="Bristow J."/>
            <person name="Eisen J.A."/>
            <person name="Markowitz V."/>
            <person name="Hugenholtz P."/>
            <person name="Kyrpides N.C."/>
            <person name="Klenk H.P."/>
            <person name="Lapidus A."/>
        </authorList>
    </citation>
    <scope>NUCLEOTIDE SEQUENCE [LARGE SCALE GENOMIC DNA]</scope>
    <source>
        <strain evidence="15">ATCC 49627 / DSM 7084 / CIP 109912 / JCM 12494 / NCIMB 702895 / VPI D76D-27C</strain>
    </source>
</reference>
<dbReference type="eggNOG" id="COG2205">
    <property type="taxonomic scope" value="Bacteria"/>
</dbReference>
<dbReference type="EC" id="2.7.13.3" evidence="3"/>
<proteinExistence type="predicted"/>
<keyword evidence="6 12" id="KW-0812">Transmembrane</keyword>
<keyword evidence="7 14" id="KW-0418">Kinase</keyword>
<feature type="compositionally biased region" description="Basic and acidic residues" evidence="11">
    <location>
        <begin position="15"/>
        <end position="35"/>
    </location>
</feature>
<evidence type="ECO:0000256" key="3">
    <source>
        <dbReference type="ARBA" id="ARBA00012438"/>
    </source>
</evidence>
<dbReference type="InterPro" id="IPR050428">
    <property type="entry name" value="TCS_sensor_his_kinase"/>
</dbReference>
<dbReference type="InterPro" id="IPR003594">
    <property type="entry name" value="HATPase_dom"/>
</dbReference>
<evidence type="ECO:0000256" key="5">
    <source>
        <dbReference type="ARBA" id="ARBA00022679"/>
    </source>
</evidence>
<protein>
    <recommendedName>
        <fullName evidence="3">histidine kinase</fullName>
        <ecNumber evidence="3">2.7.13.3</ecNumber>
    </recommendedName>
</protein>
<comment type="subcellular location">
    <subcellularLocation>
        <location evidence="2">Cell membrane</location>
    </subcellularLocation>
</comment>
<dbReference type="InterPro" id="IPR036097">
    <property type="entry name" value="HisK_dim/P_sf"/>
</dbReference>
<feature type="transmembrane region" description="Helical" evidence="12">
    <location>
        <begin position="59"/>
        <end position="81"/>
    </location>
</feature>
<dbReference type="AlphaFoldDB" id="E1QWU7"/>
<dbReference type="GO" id="GO:0005886">
    <property type="term" value="C:plasma membrane"/>
    <property type="evidence" value="ECO:0007669"/>
    <property type="project" value="UniProtKB-SubCell"/>
</dbReference>
<keyword evidence="15" id="KW-1185">Reference proteome</keyword>
<evidence type="ECO:0000256" key="4">
    <source>
        <dbReference type="ARBA" id="ARBA00022553"/>
    </source>
</evidence>
<dbReference type="KEGG" id="ols:Olsu_1501"/>
<dbReference type="Pfam" id="PF00512">
    <property type="entry name" value="HisKA"/>
    <property type="match status" value="1"/>
</dbReference>
<feature type="domain" description="Histidine kinase" evidence="13">
    <location>
        <begin position="244"/>
        <end position="475"/>
    </location>
</feature>
<dbReference type="RefSeq" id="WP_013252352.1">
    <property type="nucleotide sequence ID" value="NC_014363.1"/>
</dbReference>
<dbReference type="SUPFAM" id="SSF47384">
    <property type="entry name" value="Homodimeric domain of signal transducing histidine kinase"/>
    <property type="match status" value="1"/>
</dbReference>
<dbReference type="OrthoDB" id="9786919at2"/>
<dbReference type="Gene3D" id="1.10.287.130">
    <property type="match status" value="1"/>
</dbReference>
<gene>
    <name evidence="14" type="ordered locus">Olsu_1501</name>
</gene>
<dbReference type="PANTHER" id="PTHR45436">
    <property type="entry name" value="SENSOR HISTIDINE KINASE YKOH"/>
    <property type="match status" value="1"/>
</dbReference>
<dbReference type="PRINTS" id="PR00344">
    <property type="entry name" value="BCTRLSENSOR"/>
</dbReference>
<dbReference type="SUPFAM" id="SSF55874">
    <property type="entry name" value="ATPase domain of HSP90 chaperone/DNA topoisomerase II/histidine kinase"/>
    <property type="match status" value="1"/>
</dbReference>
<evidence type="ECO:0000313" key="15">
    <source>
        <dbReference type="Proteomes" id="UP000000333"/>
    </source>
</evidence>
<dbReference type="STRING" id="633147.Olsu_1501"/>
<organism evidence="14 15">
    <name type="scientific">Olsenella uli (strain ATCC 49627 / DSM 7084 / CCUG 31166 / CIP 109912 / JCM 12494 / LMG 11480 / NCIMB 702895 / VPI D76D-27C)</name>
    <name type="common">Lactobacillus uli</name>
    <dbReference type="NCBI Taxonomy" id="633147"/>
    <lineage>
        <taxon>Bacteria</taxon>
        <taxon>Bacillati</taxon>
        <taxon>Actinomycetota</taxon>
        <taxon>Coriobacteriia</taxon>
        <taxon>Coriobacteriales</taxon>
        <taxon>Atopobiaceae</taxon>
        <taxon>Olsenella</taxon>
    </lineage>
</organism>
<dbReference type="InterPro" id="IPR004358">
    <property type="entry name" value="Sig_transdc_His_kin-like_C"/>
</dbReference>
<evidence type="ECO:0000256" key="7">
    <source>
        <dbReference type="ARBA" id="ARBA00022777"/>
    </source>
</evidence>
<dbReference type="GO" id="GO:0000155">
    <property type="term" value="F:phosphorelay sensor kinase activity"/>
    <property type="evidence" value="ECO:0007669"/>
    <property type="project" value="InterPro"/>
</dbReference>
<accession>E1QWU7</accession>
<evidence type="ECO:0000256" key="1">
    <source>
        <dbReference type="ARBA" id="ARBA00000085"/>
    </source>
</evidence>
<keyword evidence="5" id="KW-0808">Transferase</keyword>
<keyword evidence="10 12" id="KW-0472">Membrane</keyword>
<dbReference type="PANTHER" id="PTHR45436:SF5">
    <property type="entry name" value="SENSOR HISTIDINE KINASE TRCS"/>
    <property type="match status" value="1"/>
</dbReference>
<dbReference type="PROSITE" id="PS50109">
    <property type="entry name" value="HIS_KIN"/>
    <property type="match status" value="1"/>
</dbReference>
<dbReference type="SMART" id="SM00388">
    <property type="entry name" value="HisKA"/>
    <property type="match status" value="1"/>
</dbReference>
<evidence type="ECO:0000256" key="10">
    <source>
        <dbReference type="ARBA" id="ARBA00023136"/>
    </source>
</evidence>
<feature type="transmembrane region" description="Helical" evidence="12">
    <location>
        <begin position="141"/>
        <end position="159"/>
    </location>
</feature>
<evidence type="ECO:0000256" key="6">
    <source>
        <dbReference type="ARBA" id="ARBA00022692"/>
    </source>
</evidence>
<evidence type="ECO:0000256" key="9">
    <source>
        <dbReference type="ARBA" id="ARBA00023012"/>
    </source>
</evidence>
<dbReference type="Proteomes" id="UP000000333">
    <property type="component" value="Chromosome"/>
</dbReference>
<feature type="region of interest" description="Disordered" evidence="11">
    <location>
        <begin position="1"/>
        <end position="38"/>
    </location>
</feature>
<dbReference type="InterPro" id="IPR005467">
    <property type="entry name" value="His_kinase_dom"/>
</dbReference>
<sequence>MSSANPDASLAQAHWEPDHQGRKPRGRELRRRDSPGLHGRGRISSIARSISWGFWWRRLVGFISLDVVLLAVALALVLHGYNRALPEGSFVDWYRPAPGTTVRVGGPSSIPGDLRGVTYVVTSPSGGERSFPLGADMLDAWPLYVVVLVAQALSLLGGLDDTRRVRRSMAPLNDLALRAEELGNASVIDPSKMESLEQAIERATVESPRVVTGDQDLASIEVALNRLLRQMQEAKLQQMRFVNDASHELRTPIAVIQGYVNMLDRWGKSDGDVLDESISALKVESEHMQELVEQLLFLARGDSGRNSLRKAPANLARIAVEVWEESAMIDAGHAYRLMFDEGLAHDGRFATTGDVALLKQAVRIVVQNAAKYSDAGTPISFDVGSDTHGIGDDRGGGGSVWVSVADEGVGMSPGAADHVFERFYRADNARERGTQGSGLGLSIAKWIVDSHGGSIELLSREGVGSRFTLRVPRAAG</sequence>
<dbReference type="Pfam" id="PF02518">
    <property type="entry name" value="HATPase_c"/>
    <property type="match status" value="1"/>
</dbReference>
<dbReference type="SMART" id="SM00387">
    <property type="entry name" value="HATPase_c"/>
    <property type="match status" value="1"/>
</dbReference>
<dbReference type="Gene3D" id="3.30.565.10">
    <property type="entry name" value="Histidine kinase-like ATPase, C-terminal domain"/>
    <property type="match status" value="1"/>
</dbReference>
<name>E1QWU7_OLSUV</name>
<evidence type="ECO:0000256" key="2">
    <source>
        <dbReference type="ARBA" id="ARBA00004236"/>
    </source>
</evidence>
<evidence type="ECO:0000256" key="11">
    <source>
        <dbReference type="SAM" id="MobiDB-lite"/>
    </source>
</evidence>
<dbReference type="InterPro" id="IPR036890">
    <property type="entry name" value="HATPase_C_sf"/>
</dbReference>
<keyword evidence="9" id="KW-0902">Two-component regulatory system</keyword>
<dbReference type="InterPro" id="IPR003661">
    <property type="entry name" value="HisK_dim/P_dom"/>
</dbReference>
<keyword evidence="4" id="KW-0597">Phosphoprotein</keyword>
<dbReference type="FunFam" id="1.10.287.130:FF:000001">
    <property type="entry name" value="Two-component sensor histidine kinase"/>
    <property type="match status" value="1"/>
</dbReference>
<comment type="catalytic activity">
    <reaction evidence="1">
        <text>ATP + protein L-histidine = ADP + protein N-phospho-L-histidine.</text>
        <dbReference type="EC" id="2.7.13.3"/>
    </reaction>
</comment>
<evidence type="ECO:0000256" key="12">
    <source>
        <dbReference type="SAM" id="Phobius"/>
    </source>
</evidence>
<evidence type="ECO:0000313" key="14">
    <source>
        <dbReference type="EMBL" id="ADK68600.1"/>
    </source>
</evidence>
<dbReference type="EMBL" id="CP002106">
    <property type="protein sequence ID" value="ADK68600.1"/>
    <property type="molecule type" value="Genomic_DNA"/>
</dbReference>
<dbReference type="PATRIC" id="fig|633147.7.peg.16"/>
<keyword evidence="8 12" id="KW-1133">Transmembrane helix</keyword>